<dbReference type="PANTHER" id="PTHR13887">
    <property type="entry name" value="GLUTATHIONE S-TRANSFERASE KAPPA"/>
    <property type="match status" value="1"/>
</dbReference>
<dbReference type="Pfam" id="PF13462">
    <property type="entry name" value="Thioredoxin_4"/>
    <property type="match status" value="1"/>
</dbReference>
<dbReference type="InterPro" id="IPR036249">
    <property type="entry name" value="Thioredoxin-like_sf"/>
</dbReference>
<protein>
    <recommendedName>
        <fullName evidence="7">Thioredoxin domain-containing protein</fullName>
    </recommendedName>
</protein>
<proteinExistence type="inferred from homology"/>
<dbReference type="AlphaFoldDB" id="A0A1F4UVQ2"/>
<accession>A0A1F4UVQ2</accession>
<keyword evidence="5" id="KW-0676">Redox-active center</keyword>
<feature type="domain" description="Thioredoxin" evidence="7">
    <location>
        <begin position="61"/>
        <end position="251"/>
    </location>
</feature>
<dbReference type="InterPro" id="IPR012336">
    <property type="entry name" value="Thioredoxin-like_fold"/>
</dbReference>
<keyword evidence="6" id="KW-0472">Membrane</keyword>
<feature type="transmembrane region" description="Helical" evidence="6">
    <location>
        <begin position="20"/>
        <end position="39"/>
    </location>
</feature>
<keyword evidence="2" id="KW-0732">Signal</keyword>
<gene>
    <name evidence="8" type="ORF">A2W32_04080</name>
</gene>
<evidence type="ECO:0000256" key="1">
    <source>
        <dbReference type="ARBA" id="ARBA00005791"/>
    </source>
</evidence>
<evidence type="ECO:0000256" key="4">
    <source>
        <dbReference type="ARBA" id="ARBA00023157"/>
    </source>
</evidence>
<dbReference type="EMBL" id="MEUT01000056">
    <property type="protein sequence ID" value="OGC49031.1"/>
    <property type="molecule type" value="Genomic_DNA"/>
</dbReference>
<keyword evidence="6" id="KW-0812">Transmembrane</keyword>
<evidence type="ECO:0000256" key="3">
    <source>
        <dbReference type="ARBA" id="ARBA00023002"/>
    </source>
</evidence>
<reference evidence="8 9" key="1">
    <citation type="journal article" date="2016" name="Nat. Commun.">
        <title>Thousands of microbial genomes shed light on interconnected biogeochemical processes in an aquifer system.</title>
        <authorList>
            <person name="Anantharaman K."/>
            <person name="Brown C.T."/>
            <person name="Hug L.A."/>
            <person name="Sharon I."/>
            <person name="Castelle C.J."/>
            <person name="Probst A.J."/>
            <person name="Thomas B.C."/>
            <person name="Singh A."/>
            <person name="Wilkins M.J."/>
            <person name="Karaoz U."/>
            <person name="Brodie E.L."/>
            <person name="Williams K.H."/>
            <person name="Hubbard S.S."/>
            <person name="Banfield J.F."/>
        </authorList>
    </citation>
    <scope>NUCLEOTIDE SEQUENCE [LARGE SCALE GENOMIC DNA]</scope>
</reference>
<dbReference type="Proteomes" id="UP000177371">
    <property type="component" value="Unassembled WGS sequence"/>
</dbReference>
<dbReference type="STRING" id="1802610.A2W32_04080"/>
<evidence type="ECO:0000259" key="7">
    <source>
        <dbReference type="PROSITE" id="PS51352"/>
    </source>
</evidence>
<keyword evidence="3" id="KW-0560">Oxidoreductase</keyword>
<dbReference type="InterPro" id="IPR013766">
    <property type="entry name" value="Thioredoxin_domain"/>
</dbReference>
<dbReference type="PANTHER" id="PTHR13887:SF14">
    <property type="entry name" value="DISULFIDE BOND FORMATION PROTEIN D"/>
    <property type="match status" value="1"/>
</dbReference>
<dbReference type="GO" id="GO:0016491">
    <property type="term" value="F:oxidoreductase activity"/>
    <property type="evidence" value="ECO:0007669"/>
    <property type="project" value="UniProtKB-KW"/>
</dbReference>
<comment type="caution">
    <text evidence="8">The sequence shown here is derived from an EMBL/GenBank/DDBJ whole genome shotgun (WGS) entry which is preliminary data.</text>
</comment>
<comment type="similarity">
    <text evidence="1">Belongs to the thioredoxin family. DsbA subfamily.</text>
</comment>
<evidence type="ECO:0000256" key="6">
    <source>
        <dbReference type="SAM" id="Phobius"/>
    </source>
</evidence>
<keyword evidence="4" id="KW-1015">Disulfide bond</keyword>
<dbReference type="SUPFAM" id="SSF52833">
    <property type="entry name" value="Thioredoxin-like"/>
    <property type="match status" value="1"/>
</dbReference>
<sequence>MIKINETFKNQIVSSFKGNFVIALFISLITVLAFFVGSLSTKVSMYQDGVLSANTKNAENTDTAKVKPDLAKPSDKDHTYGNKNANVALVVYTDFTCPYCRTFHETATAFIDQSQDKVKLVIRHFPLAQLHPNAWKQAQASECVFKQLGDEKFFEYIEKVFTATGKGNVDSASLKTLASEMSGIDQTAFDSCLDNDDTKGVITADYQTGQKAGVNGTPGDFLYNVKTGDITKLGGNVGAEALKAASDAIAK</sequence>
<organism evidence="8 9">
    <name type="scientific">candidate division WWE3 bacterium RBG_16_37_10</name>
    <dbReference type="NCBI Taxonomy" id="1802610"/>
    <lineage>
        <taxon>Bacteria</taxon>
        <taxon>Katanobacteria</taxon>
    </lineage>
</organism>
<evidence type="ECO:0000313" key="9">
    <source>
        <dbReference type="Proteomes" id="UP000177371"/>
    </source>
</evidence>
<evidence type="ECO:0000256" key="2">
    <source>
        <dbReference type="ARBA" id="ARBA00022729"/>
    </source>
</evidence>
<name>A0A1F4UVQ2_UNCKA</name>
<keyword evidence="6" id="KW-1133">Transmembrane helix</keyword>
<dbReference type="Gene3D" id="3.40.30.10">
    <property type="entry name" value="Glutaredoxin"/>
    <property type="match status" value="1"/>
</dbReference>
<dbReference type="PROSITE" id="PS51352">
    <property type="entry name" value="THIOREDOXIN_2"/>
    <property type="match status" value="1"/>
</dbReference>
<evidence type="ECO:0000313" key="8">
    <source>
        <dbReference type="EMBL" id="OGC49031.1"/>
    </source>
</evidence>
<evidence type="ECO:0000256" key="5">
    <source>
        <dbReference type="ARBA" id="ARBA00023284"/>
    </source>
</evidence>